<protein>
    <recommendedName>
        <fullName evidence="1">Putative restriction endonuclease domain-containing protein</fullName>
    </recommendedName>
</protein>
<dbReference type="CDD" id="cd06260">
    <property type="entry name" value="DUF820-like"/>
    <property type="match status" value="1"/>
</dbReference>
<sequence length="212" mass="24084">MSQATSERQILSTPKALSLEEFLDWYPDGYGRFELHGGTVIEMQPTGTHEQVAGEIAAELTLEIRRLKLSYLIPRQCIIKPIGSENTGYSPDIAVIDKQALTEEPLWKKRSTLTRGESLKLVVEVVSTNWQDDYSVKLGEYEKLGIAEYWIIDYLGLGGRRYIGNPKQPTISVYQMSEGEYMVKLYRGSERIESLIFPELNLTAEDIFQVGQ</sequence>
<proteinExistence type="predicted"/>
<gene>
    <name evidence="2" type="ORF">WN50_14055</name>
</gene>
<dbReference type="OrthoDB" id="428427at2"/>
<dbReference type="SUPFAM" id="SSF52980">
    <property type="entry name" value="Restriction endonuclease-like"/>
    <property type="match status" value="1"/>
</dbReference>
<comment type="caution">
    <text evidence="2">The sequence shown here is derived from an EMBL/GenBank/DDBJ whole genome shotgun (WGS) entry which is preliminary data.</text>
</comment>
<dbReference type="EMBL" id="LATL02000357">
    <property type="protein sequence ID" value="KKD37495.1"/>
    <property type="molecule type" value="Genomic_DNA"/>
</dbReference>
<dbReference type="InterPro" id="IPR012296">
    <property type="entry name" value="Nuclease_put_TT1808"/>
</dbReference>
<dbReference type="PANTHER" id="PTHR34107:SF2">
    <property type="entry name" value="SLL0888 PROTEIN"/>
    <property type="match status" value="1"/>
</dbReference>
<dbReference type="Pfam" id="PF05685">
    <property type="entry name" value="Uma2"/>
    <property type="match status" value="1"/>
</dbReference>
<dbReference type="PATRIC" id="fig|1637645.4.peg.7043"/>
<dbReference type="RefSeq" id="WP_046279184.1">
    <property type="nucleotide sequence ID" value="NZ_LATL02000357.1"/>
</dbReference>
<dbReference type="Proteomes" id="UP000033607">
    <property type="component" value="Unassembled WGS sequence"/>
</dbReference>
<dbReference type="InterPro" id="IPR008538">
    <property type="entry name" value="Uma2"/>
</dbReference>
<dbReference type="PANTHER" id="PTHR34107">
    <property type="entry name" value="SLL0198 PROTEIN-RELATED"/>
    <property type="match status" value="1"/>
</dbReference>
<feature type="domain" description="Putative restriction endonuclease" evidence="1">
    <location>
        <begin position="19"/>
        <end position="204"/>
    </location>
</feature>
<organism evidence="2 3">
    <name type="scientific">Limnoraphis robusta CS-951</name>
    <dbReference type="NCBI Taxonomy" id="1637645"/>
    <lineage>
        <taxon>Bacteria</taxon>
        <taxon>Bacillati</taxon>
        <taxon>Cyanobacteriota</taxon>
        <taxon>Cyanophyceae</taxon>
        <taxon>Oscillatoriophycideae</taxon>
        <taxon>Oscillatoriales</taxon>
        <taxon>Sirenicapillariaceae</taxon>
        <taxon>Limnoraphis</taxon>
    </lineage>
</organism>
<name>A0A0F5YH04_9CYAN</name>
<evidence type="ECO:0000313" key="3">
    <source>
        <dbReference type="Proteomes" id="UP000033607"/>
    </source>
</evidence>
<accession>A0A0F5YH04</accession>
<evidence type="ECO:0000313" key="2">
    <source>
        <dbReference type="EMBL" id="KKD37495.1"/>
    </source>
</evidence>
<dbReference type="AlphaFoldDB" id="A0A0F5YH04"/>
<evidence type="ECO:0000259" key="1">
    <source>
        <dbReference type="Pfam" id="PF05685"/>
    </source>
</evidence>
<dbReference type="InterPro" id="IPR011335">
    <property type="entry name" value="Restrct_endonuc-II-like"/>
</dbReference>
<dbReference type="Gene3D" id="3.90.1570.10">
    <property type="entry name" value="tt1808, chain A"/>
    <property type="match status" value="1"/>
</dbReference>
<reference evidence="2 3" key="1">
    <citation type="submission" date="2015-06" db="EMBL/GenBank/DDBJ databases">
        <title>Draft genome assembly of filamentous brackish cyanobacterium Limnoraphis robusta strain CS-951.</title>
        <authorList>
            <person name="Willis A."/>
            <person name="Parks M."/>
            <person name="Burford M.A."/>
        </authorList>
    </citation>
    <scope>NUCLEOTIDE SEQUENCE [LARGE SCALE GENOMIC DNA]</scope>
    <source>
        <strain evidence="2 3">CS-951</strain>
    </source>
</reference>